<proteinExistence type="inferred from homology"/>
<reference evidence="14 15" key="2">
    <citation type="journal article" date="2015" name="MBio">
        <title>Genome-Resolved Metagenomic Analysis Reveals Roles for Candidate Phyla and Other Microbial Community Members in Biogeochemical Transformations in Oil Reservoirs.</title>
        <authorList>
            <person name="Hu P."/>
            <person name="Tom L."/>
            <person name="Singh A."/>
            <person name="Thomas B.C."/>
            <person name="Baker B.J."/>
            <person name="Piceno Y.M."/>
            <person name="Andersen G.L."/>
            <person name="Banfield J.F."/>
        </authorList>
    </citation>
    <scope>NUCLEOTIDE SEQUENCE [LARGE SCALE GENOMIC DNA]</scope>
    <source>
        <strain evidence="12">57_489</strain>
    </source>
</reference>
<keyword evidence="5 10" id="KW-0479">Metal-binding</keyword>
<dbReference type="EMBL" id="LGFT01000049">
    <property type="protein sequence ID" value="KUK43762.1"/>
    <property type="molecule type" value="Genomic_DNA"/>
</dbReference>
<dbReference type="PANTHER" id="PTHR43498">
    <property type="entry name" value="FERREDOXIN:COB-COM HETERODISULFIDE REDUCTASE SUBUNIT A"/>
    <property type="match status" value="1"/>
</dbReference>
<comment type="pathway">
    <text evidence="10">Cofactor metabolism; coenzyme M-coenzyme B heterodisulfide reduction; coenzyme B and coenzyme M from coenzyme M-coenzyme B heterodisulfide: step 1/1.</text>
</comment>
<evidence type="ECO:0000313" key="13">
    <source>
        <dbReference type="EMBL" id="KUK97337.1"/>
    </source>
</evidence>
<dbReference type="EC" id="1.8.-.-" evidence="10"/>
<dbReference type="GO" id="GO:0016491">
    <property type="term" value="F:oxidoreductase activity"/>
    <property type="evidence" value="ECO:0007669"/>
    <property type="project" value="UniProtKB-UniRule"/>
</dbReference>
<dbReference type="PANTHER" id="PTHR43498:SF1">
    <property type="entry name" value="COB--COM HETERODISULFIDE REDUCTASE IRON-SULFUR SUBUNIT A"/>
    <property type="match status" value="1"/>
</dbReference>
<feature type="domain" description="4Fe-4S ferredoxin-type" evidence="11">
    <location>
        <begin position="282"/>
        <end position="311"/>
    </location>
</feature>
<keyword evidence="8 10" id="KW-0408">Iron</keyword>
<comment type="cofactor">
    <cofactor evidence="10">
        <name>[4Fe-4S] cluster</name>
        <dbReference type="ChEBI" id="CHEBI:49883"/>
    </cofactor>
</comment>
<evidence type="ECO:0000256" key="10">
    <source>
        <dbReference type="RuleBase" id="RU366072"/>
    </source>
</evidence>
<comment type="function">
    <text evidence="10">Part of a complex that catalyzes the reversible reduction of CoM-S-S-CoB to the thiol-coenzymes H-S-CoM (coenzyme M) and H-S-CoB (coenzyme B).</text>
</comment>
<dbReference type="Pfam" id="PF12831">
    <property type="entry name" value="FAD_oxidored"/>
    <property type="match status" value="1"/>
</dbReference>
<evidence type="ECO:0000313" key="14">
    <source>
        <dbReference type="Proteomes" id="UP000053961"/>
    </source>
</evidence>
<name>A0A101FSQ2_9EURY</name>
<feature type="domain" description="4Fe-4S ferredoxin-type" evidence="11">
    <location>
        <begin position="234"/>
        <end position="264"/>
    </location>
</feature>
<comment type="caution">
    <text evidence="12">The sequence shown here is derived from an EMBL/GenBank/DDBJ whole genome shotgun (WGS) entry which is preliminary data.</text>
</comment>
<keyword evidence="3 10" id="KW-0004">4Fe-4S</keyword>
<dbReference type="GO" id="GO:0046872">
    <property type="term" value="F:metal ion binding"/>
    <property type="evidence" value="ECO:0007669"/>
    <property type="project" value="UniProtKB-KW"/>
</dbReference>
<gene>
    <name evidence="12" type="ORF">XD72_1870</name>
    <name evidence="13" type="ORF">XE07_0492</name>
</gene>
<dbReference type="Proteomes" id="UP000057043">
    <property type="component" value="Unassembled WGS sequence"/>
</dbReference>
<protein>
    <recommendedName>
        <fullName evidence="10">CoB--CoM heterodisulfide reductase iron-sulfur subunit A</fullName>
        <ecNumber evidence="10">1.8.-.-</ecNumber>
    </recommendedName>
</protein>
<sequence length="790" mass="85296">MRIGVYVCHCGLNIAGVLEPSSLTEFAKTLPGVEVARDLQFTCSDTGQETIKEDIAEHKLESIVVAACSPRLHEPTFRRVISEAGLNPFMLEMANIREQCSWVHMDEPPQAQEKAKDLIRMAVAKASLLNPLQGETMPVSRGVLVIGGGVAGIAAALDMADSGLQVYLVERKPTIGGYMALLTDVFPTNDCSICVLAPKMTEVYNHPLITLITYAEILNIEGSVGRFTISGVKKARFVDEKLCKGCINECAGACPVEVPDEYEFGLGTRKAIYMPIPQSVPLVACVDPASCIGCGLCAEACPVDAVKYDQTSEEFRFDVGAIIVATGWQSFDPARKEEYGYGRYRDVISGLQVERLLNAAGPTGGEVVRPSTGEVARSVAFLQCVGSRDETVGNPYCSRVCCMYALKNAQLIKEKYPDTEVSIHYIDLRAGGEGYEEFYMRAQRLGINFIRGRVSEVEKVDGSLRVNYEDTLLGGFRSKPYDLVVLSAGLEANKDADVIGNLLGLSKRPDRFFEIAHPKMRPVEAHIDGVFIAGCASGPKEIQVSIAQGEASAAKAMRLLLRGELTLDPVVAMVDQEKCIGCKLCVETCPSKAISVDKIAFVDEAACKGCGTCAAACPVDAIDMTLFSDEQILSQVRAATAVKGQYPFIVGFLCNWCSYAGADLAGTSRIQYPTNMRAIRVMCVGRVDPAFVIEALKGGADGVLISGCRLGECHYNKGNYQAYQRIQVLKGVLEKVGINPGRVKIIWCAASEGEILAKEVRTFVRELKDMGPVGSELSALRAPEPAGGDS</sequence>
<keyword evidence="9 10" id="KW-0411">Iron-sulfur</keyword>
<dbReference type="Proteomes" id="UP000053961">
    <property type="component" value="Unassembled WGS sequence"/>
</dbReference>
<dbReference type="InterPro" id="IPR036188">
    <property type="entry name" value="FAD/NAD-bd_sf"/>
</dbReference>
<dbReference type="InterPro" id="IPR017896">
    <property type="entry name" value="4Fe4S_Fe-S-bd"/>
</dbReference>
<evidence type="ECO:0000256" key="5">
    <source>
        <dbReference type="ARBA" id="ARBA00022723"/>
    </source>
</evidence>
<accession>A0A101FSQ2</accession>
<evidence type="ECO:0000256" key="8">
    <source>
        <dbReference type="ARBA" id="ARBA00023004"/>
    </source>
</evidence>
<evidence type="ECO:0000256" key="3">
    <source>
        <dbReference type="ARBA" id="ARBA00022485"/>
    </source>
</evidence>
<evidence type="ECO:0000313" key="15">
    <source>
        <dbReference type="Proteomes" id="UP000057043"/>
    </source>
</evidence>
<dbReference type="EMBL" id="LGHB01000003">
    <property type="protein sequence ID" value="KUK97337.1"/>
    <property type="molecule type" value="Genomic_DNA"/>
</dbReference>
<dbReference type="InterPro" id="IPR003813">
    <property type="entry name" value="MvhD/FlpD"/>
</dbReference>
<dbReference type="InterPro" id="IPR039650">
    <property type="entry name" value="HdrA-like"/>
</dbReference>
<dbReference type="PROSITE" id="PS51379">
    <property type="entry name" value="4FE4S_FER_2"/>
    <property type="match status" value="4"/>
</dbReference>
<dbReference type="Pfam" id="PF00037">
    <property type="entry name" value="Fer4"/>
    <property type="match status" value="1"/>
</dbReference>
<keyword evidence="6 10" id="KW-0274">FAD</keyword>
<keyword evidence="4 10" id="KW-0285">Flavoprotein</keyword>
<dbReference type="Pfam" id="PF14697">
    <property type="entry name" value="Fer4_21"/>
    <property type="match status" value="1"/>
</dbReference>
<evidence type="ECO:0000256" key="9">
    <source>
        <dbReference type="ARBA" id="ARBA00023014"/>
    </source>
</evidence>
<evidence type="ECO:0000256" key="4">
    <source>
        <dbReference type="ARBA" id="ARBA00022630"/>
    </source>
</evidence>
<comment type="cofactor">
    <cofactor evidence="1 10">
        <name>FAD</name>
        <dbReference type="ChEBI" id="CHEBI:57692"/>
    </cofactor>
</comment>
<dbReference type="InterPro" id="IPR017900">
    <property type="entry name" value="4Fe4S_Fe_S_CS"/>
</dbReference>
<dbReference type="Pfam" id="PF02662">
    <property type="entry name" value="FlpD"/>
    <property type="match status" value="1"/>
</dbReference>
<dbReference type="GO" id="GO:0051539">
    <property type="term" value="F:4 iron, 4 sulfur cluster binding"/>
    <property type="evidence" value="ECO:0007669"/>
    <property type="project" value="UniProtKB-UniRule"/>
</dbReference>
<dbReference type="SUPFAM" id="SSF54862">
    <property type="entry name" value="4Fe-4S ferredoxins"/>
    <property type="match status" value="1"/>
</dbReference>
<reference evidence="13" key="1">
    <citation type="journal article" date="2015" name="MBio">
        <title>Genome-resolved metagenomic analysis reveals roles for candidate phyla and other microbial community members in biogeochemical transformations in oil reservoirs.</title>
        <authorList>
            <person name="Hu P."/>
            <person name="Tom L."/>
            <person name="Singh A."/>
            <person name="Thomas B.C."/>
            <person name="Baker B.J."/>
            <person name="Piceno Y.M."/>
            <person name="Andersen G.L."/>
            <person name="Banfield J.F."/>
        </authorList>
    </citation>
    <scope>NUCLEOTIDE SEQUENCE [LARGE SCALE GENOMIC DNA]</scope>
    <source>
        <strain evidence="13">56_747</strain>
    </source>
</reference>
<evidence type="ECO:0000256" key="7">
    <source>
        <dbReference type="ARBA" id="ARBA00023002"/>
    </source>
</evidence>
<feature type="domain" description="4Fe-4S ferredoxin-type" evidence="11">
    <location>
        <begin position="600"/>
        <end position="627"/>
    </location>
</feature>
<evidence type="ECO:0000259" key="11">
    <source>
        <dbReference type="PROSITE" id="PS51379"/>
    </source>
</evidence>
<feature type="domain" description="4Fe-4S ferredoxin-type" evidence="11">
    <location>
        <begin position="570"/>
        <end position="599"/>
    </location>
</feature>
<dbReference type="PATRIC" id="fig|301375.6.peg.415"/>
<dbReference type="UniPathway" id="UPA00647">
    <property type="reaction ID" value="UER00700"/>
</dbReference>
<dbReference type="AlphaFoldDB" id="A0A101FSQ2"/>
<keyword evidence="7 10" id="KW-0560">Oxidoreductase</keyword>
<dbReference type="SUPFAM" id="SSF51905">
    <property type="entry name" value="FAD/NAD(P)-binding domain"/>
    <property type="match status" value="1"/>
</dbReference>
<dbReference type="NCBIfam" id="NF040770">
    <property type="entry name" value="hetero_SS_HdrA2"/>
    <property type="match status" value="1"/>
</dbReference>
<dbReference type="Gene3D" id="3.30.70.20">
    <property type="match status" value="2"/>
</dbReference>
<evidence type="ECO:0000256" key="6">
    <source>
        <dbReference type="ARBA" id="ARBA00022827"/>
    </source>
</evidence>
<evidence type="ECO:0000256" key="2">
    <source>
        <dbReference type="ARBA" id="ARBA00006561"/>
    </source>
</evidence>
<comment type="subunit">
    <text evidence="10">The ferredoxin:CoB-CoM heterodisulfide reductase is composed of three subunits; HdrA, HdrB and HdrC.</text>
</comment>
<comment type="similarity">
    <text evidence="2 10">Belongs to the HdrA family.</text>
</comment>
<evidence type="ECO:0000256" key="1">
    <source>
        <dbReference type="ARBA" id="ARBA00001974"/>
    </source>
</evidence>
<dbReference type="PROSITE" id="PS00198">
    <property type="entry name" value="4FE4S_FER_1"/>
    <property type="match status" value="3"/>
</dbReference>
<evidence type="ECO:0000313" key="12">
    <source>
        <dbReference type="EMBL" id="KUK43762.1"/>
    </source>
</evidence>
<organism evidence="12 15">
    <name type="scientific">Methanothrix harundinacea</name>
    <dbReference type="NCBI Taxonomy" id="301375"/>
    <lineage>
        <taxon>Archaea</taxon>
        <taxon>Methanobacteriati</taxon>
        <taxon>Methanobacteriota</taxon>
        <taxon>Stenosarchaea group</taxon>
        <taxon>Methanomicrobia</taxon>
        <taxon>Methanotrichales</taxon>
        <taxon>Methanotrichaceae</taxon>
        <taxon>Methanothrix</taxon>
    </lineage>
</organism>
<dbReference type="Gene3D" id="3.40.50.720">
    <property type="entry name" value="NAD(P)-binding Rossmann-like Domain"/>
    <property type="match status" value="1"/>
</dbReference>